<dbReference type="Gene3D" id="2.60.40.420">
    <property type="entry name" value="Cupredoxins - blue copper proteins"/>
    <property type="match status" value="1"/>
</dbReference>
<dbReference type="SUPFAM" id="SSF49503">
    <property type="entry name" value="Cupredoxins"/>
    <property type="match status" value="1"/>
</dbReference>
<accession>A0A1F7IPU6</accession>
<organism evidence="4 5">
    <name type="scientific">Candidatus Roizmanbacteria bacterium RIFCSPLOWO2_01_FULL_38_11</name>
    <dbReference type="NCBI Taxonomy" id="1802060"/>
    <lineage>
        <taxon>Bacteria</taxon>
        <taxon>Candidatus Roizmaniibacteriota</taxon>
    </lineage>
</organism>
<feature type="region of interest" description="Disordered" evidence="1">
    <location>
        <begin position="116"/>
        <end position="172"/>
    </location>
</feature>
<evidence type="ECO:0000313" key="5">
    <source>
        <dbReference type="Proteomes" id="UP000179072"/>
    </source>
</evidence>
<dbReference type="EMBL" id="MGAK01000001">
    <property type="protein sequence ID" value="OGK45379.1"/>
    <property type="molecule type" value="Genomic_DNA"/>
</dbReference>
<evidence type="ECO:0000313" key="4">
    <source>
        <dbReference type="EMBL" id="OGK45379.1"/>
    </source>
</evidence>
<proteinExistence type="predicted"/>
<evidence type="ECO:0000256" key="1">
    <source>
        <dbReference type="SAM" id="MobiDB-lite"/>
    </source>
</evidence>
<comment type="caution">
    <text evidence="4">The sequence shown here is derived from an EMBL/GenBank/DDBJ whole genome shotgun (WGS) entry which is preliminary data.</text>
</comment>
<protein>
    <recommendedName>
        <fullName evidence="3">EfeO-type cupredoxin-like domain-containing protein</fullName>
    </recommendedName>
</protein>
<dbReference type="Pfam" id="PF13473">
    <property type="entry name" value="Cupredoxin_1"/>
    <property type="match status" value="1"/>
</dbReference>
<evidence type="ECO:0000259" key="3">
    <source>
        <dbReference type="Pfam" id="PF13473"/>
    </source>
</evidence>
<keyword evidence="2" id="KW-0472">Membrane</keyword>
<feature type="compositionally biased region" description="Basic and acidic residues" evidence="1">
    <location>
        <begin position="202"/>
        <end position="211"/>
    </location>
</feature>
<keyword evidence="2" id="KW-0812">Transmembrane</keyword>
<keyword evidence="2" id="KW-1133">Transmembrane helix</keyword>
<sequence length="330" mass="35713">MINKIFISRLIGILFLLFSLLLLSPFHVVMANVVMVDYQDEQFSPSKITIYENDIVEWRNQGSSFLQIRSDPHSGHSDYSSLNLSDINVGESVNLQFATAGTYGYHNENDTSVTGTITVNAGTAPTGVPYPTRTPTPTQAPTAAPRPTATPFPLEGSSSVPASSSDPLAGQETFTPVSSILQAQLGSGGIGGFKSTNQQETDNSKSSKDSLKNPTDIVLKITKGDKPLAGVKVALDNGQSIVTNEKGEAIFELFDLGVHAVSIDDNGKKYMKSFTLKLGDNNLQWTIDLTRETKRNMLLWIASSLALSGMIFMMIKHKIGKSSFKKTSLS</sequence>
<feature type="transmembrane region" description="Helical" evidence="2">
    <location>
        <begin position="297"/>
        <end position="315"/>
    </location>
</feature>
<dbReference type="InterPro" id="IPR008972">
    <property type="entry name" value="Cupredoxin"/>
</dbReference>
<feature type="region of interest" description="Disordered" evidence="1">
    <location>
        <begin position="189"/>
        <end position="212"/>
    </location>
</feature>
<reference evidence="4 5" key="1">
    <citation type="journal article" date="2016" name="Nat. Commun.">
        <title>Thousands of microbial genomes shed light on interconnected biogeochemical processes in an aquifer system.</title>
        <authorList>
            <person name="Anantharaman K."/>
            <person name="Brown C.T."/>
            <person name="Hug L.A."/>
            <person name="Sharon I."/>
            <person name="Castelle C.J."/>
            <person name="Probst A.J."/>
            <person name="Thomas B.C."/>
            <person name="Singh A."/>
            <person name="Wilkins M.J."/>
            <person name="Karaoz U."/>
            <person name="Brodie E.L."/>
            <person name="Williams K.H."/>
            <person name="Hubbard S.S."/>
            <person name="Banfield J.F."/>
        </authorList>
    </citation>
    <scope>NUCLEOTIDE SEQUENCE [LARGE SCALE GENOMIC DNA]</scope>
</reference>
<evidence type="ECO:0000256" key="2">
    <source>
        <dbReference type="SAM" id="Phobius"/>
    </source>
</evidence>
<feature type="domain" description="EfeO-type cupredoxin-like" evidence="3">
    <location>
        <begin position="13"/>
        <end position="119"/>
    </location>
</feature>
<dbReference type="InterPro" id="IPR028096">
    <property type="entry name" value="EfeO_Cupredoxin"/>
</dbReference>
<feature type="compositionally biased region" description="Low complexity" evidence="1">
    <location>
        <begin position="125"/>
        <end position="165"/>
    </location>
</feature>
<dbReference type="Proteomes" id="UP000179072">
    <property type="component" value="Unassembled WGS sequence"/>
</dbReference>
<name>A0A1F7IPU6_9BACT</name>
<gene>
    <name evidence="4" type="ORF">A2957_01535</name>
</gene>
<dbReference type="AlphaFoldDB" id="A0A1F7IPU6"/>